<proteinExistence type="predicted"/>
<sequence length="193" mass="21323">MKGSLRSTALSLLFCMPVMGVAQNLPLAMIAEGTYEGQAAMFTSMPTMFKATGTFKIKQQTALCPEALQYPKLREEEFLTPSDAIDSYLRSPNKDAQAAGRETLKGHLEMEICQALQPGDTIEVVAAFLPITGCQKAWMPPEYVREVPNTPSYSCFYIPAVMSGGKMHMVPGIHVEGFDEWAAKEWQKHKVTP</sequence>
<evidence type="ECO:0000256" key="1">
    <source>
        <dbReference type="SAM" id="SignalP"/>
    </source>
</evidence>
<keyword evidence="3" id="KW-1185">Reference proteome</keyword>
<evidence type="ECO:0000313" key="2">
    <source>
        <dbReference type="EMBL" id="SED35960.1"/>
    </source>
</evidence>
<feature type="chain" id="PRO_5011674030" evidence="1">
    <location>
        <begin position="23"/>
        <end position="193"/>
    </location>
</feature>
<organism evidence="2 3">
    <name type="scientific">Pseudomonas saponiphila</name>
    <dbReference type="NCBI Taxonomy" id="556534"/>
    <lineage>
        <taxon>Bacteria</taxon>
        <taxon>Pseudomonadati</taxon>
        <taxon>Pseudomonadota</taxon>
        <taxon>Gammaproteobacteria</taxon>
        <taxon>Pseudomonadales</taxon>
        <taxon>Pseudomonadaceae</taxon>
        <taxon>Pseudomonas</taxon>
    </lineage>
</organism>
<feature type="signal peptide" evidence="1">
    <location>
        <begin position="1"/>
        <end position="22"/>
    </location>
</feature>
<dbReference type="AlphaFoldDB" id="A0A1H5A2W7"/>
<accession>A0A1H5A2W7</accession>
<keyword evidence="1" id="KW-0732">Signal</keyword>
<protein>
    <submittedName>
        <fullName evidence="2">Uncharacterized protein</fullName>
    </submittedName>
</protein>
<evidence type="ECO:0000313" key="3">
    <source>
        <dbReference type="Proteomes" id="UP000198982"/>
    </source>
</evidence>
<dbReference type="EMBL" id="FNTJ01000003">
    <property type="protein sequence ID" value="SED35960.1"/>
    <property type="molecule type" value="Genomic_DNA"/>
</dbReference>
<reference evidence="3" key="1">
    <citation type="submission" date="2016-10" db="EMBL/GenBank/DDBJ databases">
        <authorList>
            <person name="Varghese N."/>
            <person name="Submissions S."/>
        </authorList>
    </citation>
    <scope>NUCLEOTIDE SEQUENCE [LARGE SCALE GENOMIC DNA]</scope>
    <source>
        <strain evidence="3">DSM 9751</strain>
    </source>
</reference>
<gene>
    <name evidence="2" type="ORF">SAMN05216178_6932</name>
</gene>
<dbReference type="RefSeq" id="WP_092320892.1">
    <property type="nucleotide sequence ID" value="NZ_FNTJ01000003.1"/>
</dbReference>
<dbReference type="Proteomes" id="UP000198982">
    <property type="component" value="Unassembled WGS sequence"/>
</dbReference>
<name>A0A1H5A2W7_9PSED</name>